<dbReference type="EMBL" id="JADCTT010000018">
    <property type="protein sequence ID" value="KAF9743126.1"/>
    <property type="molecule type" value="Genomic_DNA"/>
</dbReference>
<dbReference type="InterPro" id="IPR041640">
    <property type="entry name" value="Tyrosinase_C"/>
</dbReference>
<dbReference type="Gene3D" id="2.60.310.20">
    <property type="match status" value="1"/>
</dbReference>
<dbReference type="InterPro" id="IPR002227">
    <property type="entry name" value="Tyrosinase_Cu-bd"/>
</dbReference>
<evidence type="ECO:0000256" key="2">
    <source>
        <dbReference type="ARBA" id="ARBA00023002"/>
    </source>
</evidence>
<keyword evidence="3" id="KW-0503">Monooxygenase</keyword>
<evidence type="ECO:0000313" key="8">
    <source>
        <dbReference type="Proteomes" id="UP000616885"/>
    </source>
</evidence>
<name>A0A8H7K287_BIOOC</name>
<dbReference type="GO" id="GO:0008270">
    <property type="term" value="F:zinc ion binding"/>
    <property type="evidence" value="ECO:0007669"/>
    <property type="project" value="InterPro"/>
</dbReference>
<comment type="cofactor">
    <cofactor evidence="1">
        <name>Cu(2+)</name>
        <dbReference type="ChEBI" id="CHEBI:29036"/>
    </cofactor>
</comment>
<evidence type="ECO:0000256" key="4">
    <source>
        <dbReference type="SAM" id="MobiDB-lite"/>
    </source>
</evidence>
<feature type="domain" description="Tyrosinase copper-binding" evidence="5">
    <location>
        <begin position="454"/>
        <end position="471"/>
    </location>
</feature>
<feature type="domain" description="Tyrosinase copper-binding" evidence="6">
    <location>
        <begin position="738"/>
        <end position="749"/>
    </location>
</feature>
<evidence type="ECO:0000259" key="6">
    <source>
        <dbReference type="PROSITE" id="PS00498"/>
    </source>
</evidence>
<dbReference type="SUPFAM" id="SSF51726">
    <property type="entry name" value="UROD/MetE-like"/>
    <property type="match status" value="1"/>
</dbReference>
<dbReference type="GO" id="GO:0003871">
    <property type="term" value="F:5-methyltetrahydropteroyltriglutamate-homocysteine S-methyltransferase activity"/>
    <property type="evidence" value="ECO:0007669"/>
    <property type="project" value="InterPro"/>
</dbReference>
<gene>
    <name evidence="7" type="ORF">IM811_006782</name>
</gene>
<dbReference type="Gene3D" id="3.20.20.210">
    <property type="match status" value="2"/>
</dbReference>
<dbReference type="Pfam" id="PF18132">
    <property type="entry name" value="Tyrosinase_C"/>
    <property type="match status" value="1"/>
</dbReference>
<sequence length="1084" mass="123790">MPPLFRADHIGSLIRPTRLRDATQSIGFYEQIEASDDLVAVHEGIRYAAKQQLALSVRPITTGEFDRRFFLGASLRISKEWRLTMPCRLKAARFAWRGISPGVYSSDKEYFTDLIVAYRKELQILYDAGLRSVQVDDPLFTCFVDQDFLNSLKYEGVDPNELLLLYIWAHNECLRDLPKDFHVGIHICRGNAPKNVLDEFGPHSSFEPIAQRVFGGLDFHTLYLQVDEGDLEPLRFIPRGTNVVLGVVDTKTPELEQVEAIVKRVREAAGVIAKGQERPVEEVMALYSEEVVCCRDEYFLMALRITLFMFTFLEDEDSPLFDETHQEFLLALYTIIPHHHDRNIRYQGPPRPSSAQTKTKVIPYVTDLPVRYEISILANSKDPDLRRQWTLFVFALENFKQKSVDERLSYFQVAGIHGYPETSWDGAEKPRQSPDTPIPHPDPGAQPFGGYCNHNGLNFPTWHRPYMLLFEQCIWENMKEVIKHWKTKHQISDEQTWLDAANLWRMPYWDWARHQSYTQDFAYPKVMTQASVRIFPPPEVADYYPGGVFPNPLWGFENPEKDSFGDPLPFGSMPEGKKDWNIKDDPPVHKKEIIMNSKSDDFWLPWSRCTGISRYGITVNHDRTEFQGLDGVNNPFQANNSLASLRLLKEQDPDYPKQRVLPNPGNLADSVNRMFTKAYNTTWGEFASTKWNNEKHTDPKPGYMSLEYIHNNVHNMVGGSNFLSGAGHMSDVPVAAFDPIFWLHHTQIDRLLSIWQCLYPDLWFDKQEAPDPHNVRDDTCHDPLQPFHLEDGGRADDENNVYTAKKCRDWTELNYQYDDLMALSKGALDSEGNLDEPVYQQHLRNYINDTYPSTANLVKPLQHETEGLTADKDNTWKDYIISVVYDRYALKGASYAIEFYLGGANEVRETLVKRENFVGQVYTFGGGGGRTEGSCANCTKQAGDGTLSCAQVPLTISLLHHALDESEDHNISDFTEIERYLQLHLSWRYVGPGGVVLCPSKFTGTKIEVYQGIGELREPKRAPVLPRPESLKVGASNEQLYSLELGTEAPTKFVQPALYGSYQLLPNATAGKDGLPLEKARLRA</sequence>
<feature type="region of interest" description="Disordered" evidence="4">
    <location>
        <begin position="422"/>
        <end position="446"/>
    </location>
</feature>
<organism evidence="7 8">
    <name type="scientific">Bionectria ochroleuca</name>
    <name type="common">Gliocladium roseum</name>
    <dbReference type="NCBI Taxonomy" id="29856"/>
    <lineage>
        <taxon>Eukaryota</taxon>
        <taxon>Fungi</taxon>
        <taxon>Dikarya</taxon>
        <taxon>Ascomycota</taxon>
        <taxon>Pezizomycotina</taxon>
        <taxon>Sordariomycetes</taxon>
        <taxon>Hypocreomycetidae</taxon>
        <taxon>Hypocreales</taxon>
        <taxon>Bionectriaceae</taxon>
        <taxon>Clonostachys</taxon>
    </lineage>
</organism>
<dbReference type="PANTHER" id="PTHR43844:SF2">
    <property type="entry name" value="SYNTHASE, VITAMIN-B12 INDEPENDENT, PUTATIVE (AFU_ORTHOLOGUE AFUA_3G12060)-RELATED"/>
    <property type="match status" value="1"/>
</dbReference>
<dbReference type="PROSITE" id="PS00498">
    <property type="entry name" value="TYROSINASE_2"/>
    <property type="match status" value="1"/>
</dbReference>
<dbReference type="InterPro" id="IPR002629">
    <property type="entry name" value="Met_Synth_C/arc"/>
</dbReference>
<dbReference type="PRINTS" id="PR00092">
    <property type="entry name" value="TYROSINASE"/>
</dbReference>
<dbReference type="PANTHER" id="PTHR43844">
    <property type="entry name" value="METHIONINE SYNTHASE"/>
    <property type="match status" value="1"/>
</dbReference>
<reference evidence="7" key="1">
    <citation type="submission" date="2020-10" db="EMBL/GenBank/DDBJ databases">
        <title>High-Quality Genome Resource of Clonostachys rosea strain S41 by Oxford Nanopore Long-Read Sequencing.</title>
        <authorList>
            <person name="Wang H."/>
        </authorList>
    </citation>
    <scope>NUCLEOTIDE SEQUENCE</scope>
    <source>
        <strain evidence="7">S41</strain>
    </source>
</reference>
<protein>
    <recommendedName>
        <fullName evidence="5 6">Tyrosinase copper-binding domain-containing protein</fullName>
    </recommendedName>
</protein>
<dbReference type="Gene3D" id="1.10.1280.10">
    <property type="entry name" value="Di-copper center containing domain from catechol oxidase"/>
    <property type="match status" value="1"/>
</dbReference>
<dbReference type="PROSITE" id="PS00497">
    <property type="entry name" value="TYROSINASE_1"/>
    <property type="match status" value="1"/>
</dbReference>
<dbReference type="AlphaFoldDB" id="A0A8H7K287"/>
<keyword evidence="2" id="KW-0560">Oxidoreductase</keyword>
<dbReference type="GO" id="GO:0004497">
    <property type="term" value="F:monooxygenase activity"/>
    <property type="evidence" value="ECO:0007669"/>
    <property type="project" value="UniProtKB-KW"/>
</dbReference>
<evidence type="ECO:0000256" key="3">
    <source>
        <dbReference type="ARBA" id="ARBA00023033"/>
    </source>
</evidence>
<dbReference type="InterPro" id="IPR008922">
    <property type="entry name" value="Di-copper_centre_dom_sf"/>
</dbReference>
<proteinExistence type="predicted"/>
<evidence type="ECO:0000313" key="7">
    <source>
        <dbReference type="EMBL" id="KAF9743126.1"/>
    </source>
</evidence>
<dbReference type="SUPFAM" id="SSF48056">
    <property type="entry name" value="Di-copper centre-containing domain"/>
    <property type="match status" value="1"/>
</dbReference>
<dbReference type="Proteomes" id="UP000616885">
    <property type="component" value="Unassembled WGS sequence"/>
</dbReference>
<dbReference type="Pfam" id="PF00264">
    <property type="entry name" value="Tyrosinase"/>
    <property type="match status" value="1"/>
</dbReference>
<dbReference type="InterPro" id="IPR038071">
    <property type="entry name" value="UROD/MetE-like_sf"/>
</dbReference>
<dbReference type="GO" id="GO:0009086">
    <property type="term" value="P:methionine biosynthetic process"/>
    <property type="evidence" value="ECO:0007669"/>
    <property type="project" value="InterPro"/>
</dbReference>
<comment type="caution">
    <text evidence="7">The sequence shown here is derived from an EMBL/GenBank/DDBJ whole genome shotgun (WGS) entry which is preliminary data.</text>
</comment>
<accession>A0A8H7K287</accession>
<evidence type="ECO:0000256" key="1">
    <source>
        <dbReference type="ARBA" id="ARBA00001973"/>
    </source>
</evidence>
<evidence type="ECO:0000259" key="5">
    <source>
        <dbReference type="PROSITE" id="PS00497"/>
    </source>
</evidence>
<dbReference type="Pfam" id="PF01717">
    <property type="entry name" value="Meth_synt_2"/>
    <property type="match status" value="1"/>
</dbReference>